<keyword evidence="1" id="KW-0863">Zinc-finger</keyword>
<reference evidence="3" key="2">
    <citation type="submission" date="2019-01" db="UniProtKB">
        <authorList>
            <consortium name="EnsemblPlants"/>
        </authorList>
    </citation>
    <scope>IDENTIFICATION</scope>
    <source>
        <strain evidence="3">cv. Heinz 1706</strain>
    </source>
</reference>
<dbReference type="EnsemblPlants" id="Solyc01g058130.1.1">
    <property type="protein sequence ID" value="Solyc01g058130.1.1.1"/>
    <property type="gene ID" value="Solyc01g058130.1"/>
</dbReference>
<dbReference type="Proteomes" id="UP000004994">
    <property type="component" value="Chromosome 1"/>
</dbReference>
<dbReference type="OMA" id="LYEPQQT"/>
<organism evidence="3">
    <name type="scientific">Solanum lycopersicum</name>
    <name type="common">Tomato</name>
    <name type="synonym">Lycopersicon esculentum</name>
    <dbReference type="NCBI Taxonomy" id="4081"/>
    <lineage>
        <taxon>Eukaryota</taxon>
        <taxon>Viridiplantae</taxon>
        <taxon>Streptophyta</taxon>
        <taxon>Embryophyta</taxon>
        <taxon>Tracheophyta</taxon>
        <taxon>Spermatophyta</taxon>
        <taxon>Magnoliopsida</taxon>
        <taxon>eudicotyledons</taxon>
        <taxon>Gunneridae</taxon>
        <taxon>Pentapetalae</taxon>
        <taxon>asterids</taxon>
        <taxon>lamiids</taxon>
        <taxon>Solanales</taxon>
        <taxon>Solanaceae</taxon>
        <taxon>Solanoideae</taxon>
        <taxon>Solaneae</taxon>
        <taxon>Solanum</taxon>
        <taxon>Solanum subgen. Lycopersicon</taxon>
    </lineage>
</organism>
<accession>A0A3Q7EEP7</accession>
<feature type="domain" description="C2H2-type" evidence="2">
    <location>
        <begin position="16"/>
        <end position="43"/>
    </location>
</feature>
<dbReference type="InParanoid" id="A0A3Q7EEP7"/>
<dbReference type="AlphaFoldDB" id="A0A3Q7EEP7"/>
<reference evidence="3" key="1">
    <citation type="journal article" date="2012" name="Nature">
        <title>The tomato genome sequence provides insights into fleshy fruit evolution.</title>
        <authorList>
            <consortium name="Tomato Genome Consortium"/>
        </authorList>
    </citation>
    <scope>NUCLEOTIDE SEQUENCE [LARGE SCALE GENOMIC DNA]</scope>
    <source>
        <strain evidence="3">cv. Heinz 1706</strain>
    </source>
</reference>
<keyword evidence="4" id="KW-1185">Reference proteome</keyword>
<keyword evidence="1" id="KW-0479">Metal-binding</keyword>
<evidence type="ECO:0000259" key="2">
    <source>
        <dbReference type="PROSITE" id="PS50157"/>
    </source>
</evidence>
<dbReference type="GO" id="GO:0008270">
    <property type="term" value="F:zinc ion binding"/>
    <property type="evidence" value="ECO:0007669"/>
    <property type="project" value="UniProtKB-KW"/>
</dbReference>
<protein>
    <recommendedName>
        <fullName evidence="2">C2H2-type domain-containing protein</fullName>
    </recommendedName>
</protein>
<evidence type="ECO:0000256" key="1">
    <source>
        <dbReference type="PROSITE-ProRule" id="PRU00042"/>
    </source>
</evidence>
<sequence>MDDQRIIPNPGGVLCYRCTTCRDVFTSSQGLAGHQNKHKFESTWIRDAPHEKFFCPSTELPALYLQLGTRKSNPTVLRGHGHFYHLRRRSQTVYGPRRKPGRPRAGLYEPQQTMVLQVAPVFEGSPISPLLIQDQNLFATRPYQLVEKNYIDDKEEIDLELRL</sequence>
<dbReference type="Gramene" id="Solyc01g058130.1.1">
    <property type="protein sequence ID" value="Solyc01g058130.1.1.1"/>
    <property type="gene ID" value="Solyc01g058130.1"/>
</dbReference>
<dbReference type="SUPFAM" id="SSF57667">
    <property type="entry name" value="beta-beta-alpha zinc fingers"/>
    <property type="match status" value="1"/>
</dbReference>
<dbReference type="PROSITE" id="PS50157">
    <property type="entry name" value="ZINC_FINGER_C2H2_2"/>
    <property type="match status" value="1"/>
</dbReference>
<name>A0A3Q7EEP7_SOLLC</name>
<dbReference type="STRING" id="4081.A0A3Q7EEP7"/>
<keyword evidence="1" id="KW-0862">Zinc</keyword>
<proteinExistence type="predicted"/>
<evidence type="ECO:0000313" key="4">
    <source>
        <dbReference type="Proteomes" id="UP000004994"/>
    </source>
</evidence>
<dbReference type="InterPro" id="IPR013087">
    <property type="entry name" value="Znf_C2H2_type"/>
</dbReference>
<dbReference type="PROSITE" id="PS00028">
    <property type="entry name" value="ZINC_FINGER_C2H2_1"/>
    <property type="match status" value="1"/>
</dbReference>
<dbReference type="InterPro" id="IPR036236">
    <property type="entry name" value="Znf_C2H2_sf"/>
</dbReference>
<dbReference type="PaxDb" id="4081-Solyc01g058130.1.1"/>
<evidence type="ECO:0000313" key="3">
    <source>
        <dbReference type="EnsemblPlants" id="Solyc01g058130.1.1.1"/>
    </source>
</evidence>